<keyword evidence="3 6" id="KW-0812">Transmembrane</keyword>
<dbReference type="InterPro" id="IPR011701">
    <property type="entry name" value="MFS"/>
</dbReference>
<reference evidence="8 9" key="1">
    <citation type="submission" date="2023-07" db="EMBL/GenBank/DDBJ databases">
        <title>Genomic Encyclopedia of Type Strains, Phase IV (KMG-IV): sequencing the most valuable type-strain genomes for metagenomic binning, comparative biology and taxonomic classification.</title>
        <authorList>
            <person name="Goeker M."/>
        </authorList>
    </citation>
    <scope>NUCLEOTIDE SEQUENCE [LARGE SCALE GENOMIC DNA]</scope>
    <source>
        <strain evidence="8 9">DSM 16980</strain>
    </source>
</reference>
<evidence type="ECO:0000256" key="4">
    <source>
        <dbReference type="ARBA" id="ARBA00022989"/>
    </source>
</evidence>
<feature type="transmembrane region" description="Helical" evidence="6">
    <location>
        <begin position="219"/>
        <end position="240"/>
    </location>
</feature>
<keyword evidence="2" id="KW-0813">Transport</keyword>
<dbReference type="EMBL" id="JAUSUE010000008">
    <property type="protein sequence ID" value="MDQ0203693.1"/>
    <property type="molecule type" value="Genomic_DNA"/>
</dbReference>
<dbReference type="InterPro" id="IPR020846">
    <property type="entry name" value="MFS_dom"/>
</dbReference>
<feature type="transmembrane region" description="Helical" evidence="6">
    <location>
        <begin position="246"/>
        <end position="268"/>
    </location>
</feature>
<dbReference type="SUPFAM" id="SSF103473">
    <property type="entry name" value="MFS general substrate transporter"/>
    <property type="match status" value="1"/>
</dbReference>
<evidence type="ECO:0000256" key="5">
    <source>
        <dbReference type="ARBA" id="ARBA00023136"/>
    </source>
</evidence>
<feature type="transmembrane region" description="Helical" evidence="6">
    <location>
        <begin position="43"/>
        <end position="68"/>
    </location>
</feature>
<dbReference type="PANTHER" id="PTHR42910:SF1">
    <property type="entry name" value="MAJOR FACILITATOR SUPERFAMILY (MFS) PROFILE DOMAIN-CONTAINING PROTEIN"/>
    <property type="match status" value="1"/>
</dbReference>
<protein>
    <submittedName>
        <fullName evidence="8">MFS family arabinose efflux permease</fullName>
    </submittedName>
</protein>
<keyword evidence="4 6" id="KW-1133">Transmembrane helix</keyword>
<feature type="transmembrane region" description="Helical" evidence="6">
    <location>
        <begin position="103"/>
        <end position="129"/>
    </location>
</feature>
<feature type="transmembrane region" description="Helical" evidence="6">
    <location>
        <begin position="141"/>
        <end position="163"/>
    </location>
</feature>
<evidence type="ECO:0000259" key="7">
    <source>
        <dbReference type="PROSITE" id="PS50850"/>
    </source>
</evidence>
<feature type="transmembrane region" description="Helical" evidence="6">
    <location>
        <begin position="280"/>
        <end position="298"/>
    </location>
</feature>
<dbReference type="CDD" id="cd17324">
    <property type="entry name" value="MFS_NepI_like"/>
    <property type="match status" value="1"/>
</dbReference>
<dbReference type="PANTHER" id="PTHR42910">
    <property type="entry name" value="TRANSPORTER SCO4007-RELATED"/>
    <property type="match status" value="1"/>
</dbReference>
<evidence type="ECO:0000313" key="8">
    <source>
        <dbReference type="EMBL" id="MDQ0203693.1"/>
    </source>
</evidence>
<evidence type="ECO:0000256" key="6">
    <source>
        <dbReference type="SAM" id="Phobius"/>
    </source>
</evidence>
<dbReference type="Pfam" id="PF07690">
    <property type="entry name" value="MFS_1"/>
    <property type="match status" value="1"/>
</dbReference>
<accession>A0ABT9Y790</accession>
<evidence type="ECO:0000256" key="1">
    <source>
        <dbReference type="ARBA" id="ARBA00004651"/>
    </source>
</evidence>
<sequence length="392" mass="41188">MNEIKNEKAPNDYIIVILAAACGTIVANLYYAQPLIASIGMDLGLPLSFAGVIVTFTQIGYVLGLLFLVPLLDLVENHRLVIFTMMIAVAALIVSAVSKSAAIFLLAAVAVGLGSTATQILVPYAAYLSDEANRGKTVGKVMSGLLLGIMLARPVSGFIAGIWGWQAVFLISAAVTVVLGIVLALTLPKRKPDAGIKYKALLYSLWLLFKDTPILRRRAFYQAALFGSFSLFWAAVPLWLADNFGLTHQGVALFSLAGVAGAIAAPIAGRFADRGETAPLTGAAMITAMISFIGAAIFTGKSAIALAILVLCAILLDMAVSGNLVLSQRIIYSLGDKVRGRLNGVFMALFFVGGATGSLLGSWSYSYGGWLLTALVGGAMAAASLLYYFTES</sequence>
<proteinExistence type="predicted"/>
<organism evidence="8 9">
    <name type="scientific">Pectinatus haikarae</name>
    <dbReference type="NCBI Taxonomy" id="349096"/>
    <lineage>
        <taxon>Bacteria</taxon>
        <taxon>Bacillati</taxon>
        <taxon>Bacillota</taxon>
        <taxon>Negativicutes</taxon>
        <taxon>Selenomonadales</taxon>
        <taxon>Selenomonadaceae</taxon>
        <taxon>Pectinatus</taxon>
    </lineage>
</organism>
<keyword evidence="9" id="KW-1185">Reference proteome</keyword>
<dbReference type="PROSITE" id="PS50850">
    <property type="entry name" value="MFS"/>
    <property type="match status" value="1"/>
</dbReference>
<name>A0ABT9Y790_9FIRM</name>
<dbReference type="Gene3D" id="1.20.1250.20">
    <property type="entry name" value="MFS general substrate transporter like domains"/>
    <property type="match status" value="1"/>
</dbReference>
<keyword evidence="5 6" id="KW-0472">Membrane</keyword>
<feature type="transmembrane region" description="Helical" evidence="6">
    <location>
        <begin position="80"/>
        <end position="97"/>
    </location>
</feature>
<dbReference type="RefSeq" id="WP_307223789.1">
    <property type="nucleotide sequence ID" value="NZ_CP116940.1"/>
</dbReference>
<evidence type="ECO:0000256" key="3">
    <source>
        <dbReference type="ARBA" id="ARBA00022692"/>
    </source>
</evidence>
<comment type="caution">
    <text evidence="8">The sequence shown here is derived from an EMBL/GenBank/DDBJ whole genome shotgun (WGS) entry which is preliminary data.</text>
</comment>
<feature type="transmembrane region" description="Helical" evidence="6">
    <location>
        <begin position="12"/>
        <end position="31"/>
    </location>
</feature>
<feature type="transmembrane region" description="Helical" evidence="6">
    <location>
        <begin position="369"/>
        <end position="389"/>
    </location>
</feature>
<evidence type="ECO:0000256" key="2">
    <source>
        <dbReference type="ARBA" id="ARBA00022448"/>
    </source>
</evidence>
<dbReference type="Proteomes" id="UP001239167">
    <property type="component" value="Unassembled WGS sequence"/>
</dbReference>
<dbReference type="InterPro" id="IPR036259">
    <property type="entry name" value="MFS_trans_sf"/>
</dbReference>
<comment type="subcellular location">
    <subcellularLocation>
        <location evidence="1">Cell membrane</location>
        <topology evidence="1">Multi-pass membrane protein</topology>
    </subcellularLocation>
</comment>
<feature type="transmembrane region" description="Helical" evidence="6">
    <location>
        <begin position="304"/>
        <end position="325"/>
    </location>
</feature>
<feature type="transmembrane region" description="Helical" evidence="6">
    <location>
        <begin position="169"/>
        <end position="187"/>
    </location>
</feature>
<feature type="transmembrane region" description="Helical" evidence="6">
    <location>
        <begin position="345"/>
        <end position="363"/>
    </location>
</feature>
<gene>
    <name evidence="8" type="ORF">J2S01_001410</name>
</gene>
<feature type="domain" description="Major facilitator superfamily (MFS) profile" evidence="7">
    <location>
        <begin position="14"/>
        <end position="392"/>
    </location>
</feature>
<evidence type="ECO:0000313" key="9">
    <source>
        <dbReference type="Proteomes" id="UP001239167"/>
    </source>
</evidence>